<evidence type="ECO:0000256" key="1">
    <source>
        <dbReference type="SAM" id="Coils"/>
    </source>
</evidence>
<evidence type="ECO:0000313" key="3">
    <source>
        <dbReference type="Proteomes" id="UP000318453"/>
    </source>
</evidence>
<dbReference type="KEGG" id="enn:FRE64_09150"/>
<organism evidence="2 3">
    <name type="scientific">Euhalothece natronophila Z-M001</name>
    <dbReference type="NCBI Taxonomy" id="522448"/>
    <lineage>
        <taxon>Bacteria</taxon>
        <taxon>Bacillati</taxon>
        <taxon>Cyanobacteriota</taxon>
        <taxon>Cyanophyceae</taxon>
        <taxon>Oscillatoriophycideae</taxon>
        <taxon>Chroococcales</taxon>
        <taxon>Halothecacae</taxon>
        <taxon>Halothece cluster</taxon>
        <taxon>Euhalothece</taxon>
    </lineage>
</organism>
<dbReference type="Gene3D" id="1.20.5.190">
    <property type="match status" value="1"/>
</dbReference>
<keyword evidence="3" id="KW-1185">Reference proteome</keyword>
<dbReference type="RefSeq" id="WP_146295763.1">
    <property type="nucleotide sequence ID" value="NZ_CP042326.1"/>
</dbReference>
<reference evidence="2" key="1">
    <citation type="submission" date="2019-08" db="EMBL/GenBank/DDBJ databases">
        <title>Carotenoids and Carotenoid Binding Proteins in the Halophilic Cyanobacterium Euhalothece sp. ZM00.</title>
        <authorList>
            <person name="Cho S.M."/>
            <person name="Song J.Y."/>
            <person name="Park Y.-I."/>
        </authorList>
    </citation>
    <scope>NUCLEOTIDE SEQUENCE [LARGE SCALE GENOMIC DNA]</scope>
    <source>
        <strain evidence="2">Z-M001</strain>
    </source>
</reference>
<dbReference type="AlphaFoldDB" id="A0A5B8NM25"/>
<proteinExistence type="predicted"/>
<dbReference type="EMBL" id="CP042326">
    <property type="protein sequence ID" value="QDZ40094.1"/>
    <property type="molecule type" value="Genomic_DNA"/>
</dbReference>
<protein>
    <submittedName>
        <fullName evidence="2">Uncharacterized protein</fullName>
    </submittedName>
</protein>
<gene>
    <name evidence="2" type="ORF">FRE64_09150</name>
</gene>
<accession>A0A5B8NM25</accession>
<evidence type="ECO:0000313" key="2">
    <source>
        <dbReference type="EMBL" id="QDZ40094.1"/>
    </source>
</evidence>
<sequence length="88" mass="10405">MTDTNKKINELKREMQRLYEDVKALKVDIEPGGHVSEGFDRLSEDIDNLRDEVRKNYYQHSHQINQVLARQEVMLEAFTKISDLPEED</sequence>
<name>A0A5B8NM25_9CHRO</name>
<dbReference type="OrthoDB" id="428084at2"/>
<dbReference type="Proteomes" id="UP000318453">
    <property type="component" value="Chromosome"/>
</dbReference>
<feature type="coiled-coil region" evidence="1">
    <location>
        <begin position="1"/>
        <end position="28"/>
    </location>
</feature>
<keyword evidence="1" id="KW-0175">Coiled coil</keyword>